<protein>
    <submittedName>
        <fullName evidence="1">Uncharacterized protein</fullName>
    </submittedName>
</protein>
<dbReference type="STRING" id="28442.SAMN05443574_103320"/>
<dbReference type="AlphaFoldDB" id="A0A1H2TNW2"/>
<evidence type="ECO:0000313" key="2">
    <source>
        <dbReference type="Proteomes" id="UP000182573"/>
    </source>
</evidence>
<dbReference type="EMBL" id="FNOF01000003">
    <property type="protein sequence ID" value="SDW45478.1"/>
    <property type="molecule type" value="Genomic_DNA"/>
</dbReference>
<evidence type="ECO:0000313" key="1">
    <source>
        <dbReference type="EMBL" id="SDW45478.1"/>
    </source>
</evidence>
<dbReference type="RefSeq" id="WP_004515151.1">
    <property type="nucleotide sequence ID" value="NZ_FNOF01000003.1"/>
</dbReference>
<accession>A0A1H2TNW2</accession>
<name>A0A1H2TNW2_HALVA</name>
<proteinExistence type="predicted"/>
<reference evidence="1 2" key="1">
    <citation type="submission" date="2016-10" db="EMBL/GenBank/DDBJ databases">
        <authorList>
            <person name="de Groot N.N."/>
        </authorList>
    </citation>
    <scope>NUCLEOTIDE SEQUENCE [LARGE SCALE GENOMIC DNA]</scope>
    <source>
        <strain evidence="1 2">DSM 3756</strain>
    </source>
</reference>
<sequence length="109" mass="12551">MSAEKQLLKATIGEPDIEKAEYEIREPTEEELNEVIQHKIEEDGLSHEEAKKHVESFYYAVFPDYITGCPGYAGKVLVEIGTTGPGFLYIYTWDRGEIQRRNQAPEMRQ</sequence>
<organism evidence="1 2">
    <name type="scientific">Haloarcula vallismortis</name>
    <name type="common">Halobacterium vallismortis</name>
    <dbReference type="NCBI Taxonomy" id="28442"/>
    <lineage>
        <taxon>Archaea</taxon>
        <taxon>Methanobacteriati</taxon>
        <taxon>Methanobacteriota</taxon>
        <taxon>Stenosarchaea group</taxon>
        <taxon>Halobacteria</taxon>
        <taxon>Halobacteriales</taxon>
        <taxon>Haloarculaceae</taxon>
        <taxon>Haloarcula</taxon>
    </lineage>
</organism>
<dbReference type="Proteomes" id="UP000182573">
    <property type="component" value="Unassembled WGS sequence"/>
</dbReference>
<gene>
    <name evidence="1" type="ORF">SAMN05443574_103320</name>
</gene>